<name>S8BPS9_DACHA</name>
<dbReference type="OrthoDB" id="5354830at2759"/>
<organism evidence="1 2">
    <name type="scientific">Dactylellina haptotyla (strain CBS 200.50)</name>
    <name type="common">Nematode-trapping fungus</name>
    <name type="synonym">Monacrosporium haptotylum</name>
    <dbReference type="NCBI Taxonomy" id="1284197"/>
    <lineage>
        <taxon>Eukaryota</taxon>
        <taxon>Fungi</taxon>
        <taxon>Dikarya</taxon>
        <taxon>Ascomycota</taxon>
        <taxon>Pezizomycotina</taxon>
        <taxon>Orbiliomycetes</taxon>
        <taxon>Orbiliales</taxon>
        <taxon>Orbiliaceae</taxon>
        <taxon>Dactylellina</taxon>
    </lineage>
</organism>
<dbReference type="EMBL" id="AQGS01000677">
    <property type="protein sequence ID" value="EPS37242.1"/>
    <property type="molecule type" value="Genomic_DNA"/>
</dbReference>
<gene>
    <name evidence="1" type="ORF">H072_9046</name>
</gene>
<sequence>MSQFPDTDSGCFQLHDGQPEDRYVYVLGDDYYRQHIDPELQSIKYEPSIDQEETDQILFIQQRCNHVTIPAPKCTDFDGVPTGWIQFKCSKCSALSPPFHQMRDSGVQLNFQLDELSPDDLLLCKMCHTNDFLGLEKCRIHDIFQPTLHFPKKSMIRVLALKSTQNGVLQDWQSSNYDPEKDSRHQIDNNVRWIPPVFPFVWPLWSLENPIRCLLCPKEKNHTCKKRSDYVDHLSSELGRYRCTICVDSPFRFHKAKNLPAHLFARHDDAKKHIERKTHPQIKGTNAKHVIVLNDQEVVSQLGRAFMRKNWSQFPNGVATYPEDLYLDLKSPEHGCPQNRCFCESYDYENQVWTKGYDTPYTQQPFQS</sequence>
<dbReference type="Proteomes" id="UP000015100">
    <property type="component" value="Unassembled WGS sequence"/>
</dbReference>
<comment type="caution">
    <text evidence="1">The sequence shown here is derived from an EMBL/GenBank/DDBJ whole genome shotgun (WGS) entry which is preliminary data.</text>
</comment>
<reference evidence="2" key="2">
    <citation type="submission" date="2013-04" db="EMBL/GenBank/DDBJ databases">
        <title>Genomic mechanisms accounting for the adaptation to parasitism in nematode-trapping fungi.</title>
        <authorList>
            <person name="Ahren D.G."/>
        </authorList>
    </citation>
    <scope>NUCLEOTIDE SEQUENCE [LARGE SCALE GENOMIC DNA]</scope>
    <source>
        <strain evidence="2">CBS 200.50</strain>
    </source>
</reference>
<dbReference type="HOGENOM" id="CLU_752310_0_0_1"/>
<keyword evidence="2" id="KW-1185">Reference proteome</keyword>
<accession>S8BPS9</accession>
<evidence type="ECO:0000313" key="1">
    <source>
        <dbReference type="EMBL" id="EPS37242.1"/>
    </source>
</evidence>
<dbReference type="AlphaFoldDB" id="S8BPS9"/>
<evidence type="ECO:0000313" key="2">
    <source>
        <dbReference type="Proteomes" id="UP000015100"/>
    </source>
</evidence>
<protein>
    <submittedName>
        <fullName evidence="1">Uncharacterized protein</fullName>
    </submittedName>
</protein>
<proteinExistence type="predicted"/>
<reference evidence="1 2" key="1">
    <citation type="journal article" date="2013" name="PLoS Genet.">
        <title>Genomic mechanisms accounting for the adaptation to parasitism in nematode-trapping fungi.</title>
        <authorList>
            <person name="Meerupati T."/>
            <person name="Andersson K.M."/>
            <person name="Friman E."/>
            <person name="Kumar D."/>
            <person name="Tunlid A."/>
            <person name="Ahren D."/>
        </authorList>
    </citation>
    <scope>NUCLEOTIDE SEQUENCE [LARGE SCALE GENOMIC DNA]</scope>
    <source>
        <strain evidence="1 2">CBS 200.50</strain>
    </source>
</reference>